<feature type="domain" description="Lipid/polyisoprenoid-binding YceI-like" evidence="2">
    <location>
        <begin position="20"/>
        <end position="178"/>
    </location>
</feature>
<dbReference type="Proteomes" id="UP000294862">
    <property type="component" value="Unassembled WGS sequence"/>
</dbReference>
<dbReference type="SMART" id="SM00867">
    <property type="entry name" value="YceI"/>
    <property type="match status" value="1"/>
</dbReference>
<dbReference type="OrthoDB" id="1247465at2"/>
<dbReference type="PANTHER" id="PTHR34406:SF1">
    <property type="entry name" value="PROTEIN YCEI"/>
    <property type="match status" value="1"/>
</dbReference>
<dbReference type="InterPro" id="IPR007372">
    <property type="entry name" value="Lipid/polyisoprenoid-bd_YceI"/>
</dbReference>
<evidence type="ECO:0000256" key="1">
    <source>
        <dbReference type="SAM" id="SignalP"/>
    </source>
</evidence>
<gene>
    <name evidence="3" type="ORF">EV148_11049</name>
</gene>
<evidence type="ECO:0000259" key="2">
    <source>
        <dbReference type="SMART" id="SM00867"/>
    </source>
</evidence>
<protein>
    <submittedName>
        <fullName evidence="3">Polyisoprenoid-binding protein YceI</fullName>
    </submittedName>
</protein>
<comment type="caution">
    <text evidence="3">The sequence shown here is derived from an EMBL/GenBank/DDBJ whole genome shotgun (WGS) entry which is preliminary data.</text>
</comment>
<keyword evidence="1" id="KW-0732">Signal</keyword>
<dbReference type="RefSeq" id="WP_131999788.1">
    <property type="nucleotide sequence ID" value="NZ_SLWQ01000010.1"/>
</dbReference>
<reference evidence="3 4" key="1">
    <citation type="journal article" date="2015" name="Stand. Genomic Sci.">
        <title>Genomic Encyclopedia of Bacterial and Archaeal Type Strains, Phase III: the genomes of soil and plant-associated and newly described type strains.</title>
        <authorList>
            <person name="Whitman W.B."/>
            <person name="Woyke T."/>
            <person name="Klenk H.P."/>
            <person name="Zhou Y."/>
            <person name="Lilburn T.G."/>
            <person name="Beck B.J."/>
            <person name="De Vos P."/>
            <person name="Vandamme P."/>
            <person name="Eisen J.A."/>
            <person name="Garrity G."/>
            <person name="Hugenholtz P."/>
            <person name="Kyrpides N.C."/>
        </authorList>
    </citation>
    <scope>NUCLEOTIDE SEQUENCE [LARGE SCALE GENOMIC DNA]</scope>
    <source>
        <strain evidence="3 4">A3</strain>
    </source>
</reference>
<proteinExistence type="predicted"/>
<accession>A0A4R2I2M1</accession>
<evidence type="ECO:0000313" key="3">
    <source>
        <dbReference type="EMBL" id="TCO37238.1"/>
    </source>
</evidence>
<feature type="signal peptide" evidence="1">
    <location>
        <begin position="1"/>
        <end position="18"/>
    </location>
</feature>
<dbReference type="Pfam" id="PF04264">
    <property type="entry name" value="YceI"/>
    <property type="match status" value="1"/>
</dbReference>
<organism evidence="3 4">
    <name type="scientific">Dokdonella fugitiva</name>
    <dbReference type="NCBI Taxonomy" id="328517"/>
    <lineage>
        <taxon>Bacteria</taxon>
        <taxon>Pseudomonadati</taxon>
        <taxon>Pseudomonadota</taxon>
        <taxon>Gammaproteobacteria</taxon>
        <taxon>Lysobacterales</taxon>
        <taxon>Rhodanobacteraceae</taxon>
        <taxon>Dokdonella</taxon>
    </lineage>
</organism>
<dbReference type="AlphaFoldDB" id="A0A4R2I2M1"/>
<dbReference type="SUPFAM" id="SSF101874">
    <property type="entry name" value="YceI-like"/>
    <property type="match status" value="1"/>
</dbReference>
<name>A0A4R2I2M1_9GAMM</name>
<dbReference type="InterPro" id="IPR036761">
    <property type="entry name" value="TTHA0802/YceI-like_sf"/>
</dbReference>
<evidence type="ECO:0000313" key="4">
    <source>
        <dbReference type="Proteomes" id="UP000294862"/>
    </source>
</evidence>
<keyword evidence="4" id="KW-1185">Reference proteome</keyword>
<sequence>MLRTLTFALLLLPAAASARDWAVDASKSTLGFKGSYQGEAFTGSFRTFDATIAYDAADPSKGKFDVSVDLASADTASAERDDALKGSDFFAVSKFPKAHFVTESFATAADGSVTAQGKLTIRDQTKPVTLAVTFAESGDTATLDVATVLKRADFGLGAGSDWSDVGADVSVHGHLVLTGK</sequence>
<feature type="chain" id="PRO_5020542858" evidence="1">
    <location>
        <begin position="19"/>
        <end position="180"/>
    </location>
</feature>
<dbReference type="EMBL" id="SLWQ01000010">
    <property type="protein sequence ID" value="TCO37238.1"/>
    <property type="molecule type" value="Genomic_DNA"/>
</dbReference>
<dbReference type="Gene3D" id="2.40.128.110">
    <property type="entry name" value="Lipid/polyisoprenoid-binding, YceI-like"/>
    <property type="match status" value="1"/>
</dbReference>
<dbReference type="PANTHER" id="PTHR34406">
    <property type="entry name" value="PROTEIN YCEI"/>
    <property type="match status" value="1"/>
</dbReference>